<dbReference type="Proteomes" id="UP000183487">
    <property type="component" value="Unassembled WGS sequence"/>
</dbReference>
<sequence length="45" mass="4851">MLKTVSTAVLDIAYLRRGHLLTVCRKDENGTCSAIGAGKCPRIFA</sequence>
<proteinExistence type="predicted"/>
<protein>
    <submittedName>
        <fullName evidence="1">Uncharacterized protein</fullName>
    </submittedName>
</protein>
<keyword evidence="2" id="KW-1185">Reference proteome</keyword>
<name>A0A1H1JN71_9BURK</name>
<gene>
    <name evidence="1" type="ORF">SAMN05443245_6928</name>
</gene>
<accession>A0A1H1JN71</accession>
<evidence type="ECO:0000313" key="2">
    <source>
        <dbReference type="Proteomes" id="UP000183487"/>
    </source>
</evidence>
<dbReference type="EMBL" id="FNKP01000003">
    <property type="protein sequence ID" value="SDR51433.1"/>
    <property type="molecule type" value="Genomic_DNA"/>
</dbReference>
<dbReference type="AlphaFoldDB" id="A0A1H1JN71"/>
<reference evidence="2" key="1">
    <citation type="submission" date="2016-10" db="EMBL/GenBank/DDBJ databases">
        <authorList>
            <person name="Varghese N."/>
        </authorList>
    </citation>
    <scope>NUCLEOTIDE SEQUENCE [LARGE SCALE GENOMIC DNA]</scope>
    <source>
        <strain evidence="2">GAS106B</strain>
    </source>
</reference>
<organism evidence="1 2">
    <name type="scientific">Paraburkholderia fungorum</name>
    <dbReference type="NCBI Taxonomy" id="134537"/>
    <lineage>
        <taxon>Bacteria</taxon>
        <taxon>Pseudomonadati</taxon>
        <taxon>Pseudomonadota</taxon>
        <taxon>Betaproteobacteria</taxon>
        <taxon>Burkholderiales</taxon>
        <taxon>Burkholderiaceae</taxon>
        <taxon>Paraburkholderia</taxon>
    </lineage>
</organism>
<evidence type="ECO:0000313" key="1">
    <source>
        <dbReference type="EMBL" id="SDR51433.1"/>
    </source>
</evidence>